<dbReference type="PANTHER" id="PTHR10672">
    <property type="entry name" value="ADDUCIN"/>
    <property type="match status" value="1"/>
</dbReference>
<feature type="region of interest" description="Disordered" evidence="2">
    <location>
        <begin position="1"/>
        <end position="21"/>
    </location>
</feature>
<evidence type="ECO:0000256" key="2">
    <source>
        <dbReference type="SAM" id="MobiDB-lite"/>
    </source>
</evidence>
<dbReference type="EMBL" id="JALNMJ010000017">
    <property type="protein sequence ID" value="MCK7614721.1"/>
    <property type="molecule type" value="Genomic_DNA"/>
</dbReference>
<dbReference type="SUPFAM" id="SSF53639">
    <property type="entry name" value="AraD/HMP-PK domain-like"/>
    <property type="match status" value="1"/>
</dbReference>
<accession>A0ABT0GZ63</accession>
<keyword evidence="5" id="KW-1185">Reference proteome</keyword>
<reference evidence="4" key="1">
    <citation type="submission" date="2022-04" db="EMBL/GenBank/DDBJ databases">
        <title>Roseibium sp. CAU 1639 isolated from mud.</title>
        <authorList>
            <person name="Kim W."/>
        </authorList>
    </citation>
    <scope>NUCLEOTIDE SEQUENCE</scope>
    <source>
        <strain evidence="4">CAU 1639</strain>
    </source>
</reference>
<comment type="caution">
    <text evidence="4">The sequence shown here is derived from an EMBL/GenBank/DDBJ whole genome shotgun (WGS) entry which is preliminary data.</text>
</comment>
<evidence type="ECO:0000313" key="5">
    <source>
        <dbReference type="Proteomes" id="UP001431221"/>
    </source>
</evidence>
<gene>
    <name evidence="4" type="ORF">M0H32_21340</name>
</gene>
<comment type="similarity">
    <text evidence="1">Belongs to the aldolase class II family.</text>
</comment>
<dbReference type="Proteomes" id="UP001431221">
    <property type="component" value="Unassembled WGS sequence"/>
</dbReference>
<evidence type="ECO:0000256" key="1">
    <source>
        <dbReference type="ARBA" id="ARBA00037961"/>
    </source>
</evidence>
<dbReference type="Gene3D" id="3.40.225.10">
    <property type="entry name" value="Class II aldolase/adducin N-terminal domain"/>
    <property type="match status" value="1"/>
</dbReference>
<dbReference type="SMART" id="SM01007">
    <property type="entry name" value="Aldolase_II"/>
    <property type="match status" value="1"/>
</dbReference>
<dbReference type="NCBIfam" id="NF005689">
    <property type="entry name" value="PRK07490.1"/>
    <property type="match status" value="1"/>
</dbReference>
<evidence type="ECO:0000313" key="4">
    <source>
        <dbReference type="EMBL" id="MCK7614721.1"/>
    </source>
</evidence>
<dbReference type="InterPro" id="IPR036409">
    <property type="entry name" value="Aldolase_II/adducin_N_sf"/>
</dbReference>
<protein>
    <submittedName>
        <fullName evidence="4">Class II aldolase/adducin family protein</fullName>
    </submittedName>
</protein>
<dbReference type="Pfam" id="PF00596">
    <property type="entry name" value="Aldolase_II"/>
    <property type="match status" value="1"/>
</dbReference>
<evidence type="ECO:0000259" key="3">
    <source>
        <dbReference type="SMART" id="SM01007"/>
    </source>
</evidence>
<name>A0ABT0GZ63_9HYPH</name>
<dbReference type="InterPro" id="IPR001303">
    <property type="entry name" value="Aldolase_II/adducin_N"/>
</dbReference>
<dbReference type="PANTHER" id="PTHR10672:SF3">
    <property type="entry name" value="PROTEIN HU-LI TAI SHAO"/>
    <property type="match status" value="1"/>
</dbReference>
<feature type="domain" description="Class II aldolase/adducin N-terminal" evidence="3">
    <location>
        <begin position="26"/>
        <end position="208"/>
    </location>
</feature>
<sequence length="259" mass="28776">MSVVTEVAFGTSESKPERQSEQALREDLAAAFRIAVRLGWHESVGNHFSAAVSEDGTRFLMNPKWWHFSEIRASDLLLLDANDNQVMEKDDAPDASAWCIHGTVHRTNPKARVLFHVHPPHATALACLADPSMKPVDLNTARFFGKVAVDLGFGGMADEAEEGRRIAETLGDKPVLMMGNHGVSIAAETVPEAFEHLYFFERAAEILLKAYASGQPLAVMSDNLAAKTAAEWEPYKGMGYAHFDYWKRQLDRSEPDYKD</sequence>
<dbReference type="InterPro" id="IPR051017">
    <property type="entry name" value="Aldolase-II_Adducin_sf"/>
</dbReference>
<organism evidence="4 5">
    <name type="scientific">Roseibium sediminicola</name>
    <dbReference type="NCBI Taxonomy" id="2933272"/>
    <lineage>
        <taxon>Bacteria</taxon>
        <taxon>Pseudomonadati</taxon>
        <taxon>Pseudomonadota</taxon>
        <taxon>Alphaproteobacteria</taxon>
        <taxon>Hyphomicrobiales</taxon>
        <taxon>Stappiaceae</taxon>
        <taxon>Roseibium</taxon>
    </lineage>
</organism>
<dbReference type="RefSeq" id="WP_248157455.1">
    <property type="nucleotide sequence ID" value="NZ_JALNMJ010000017.1"/>
</dbReference>
<proteinExistence type="inferred from homology"/>